<reference evidence="1" key="1">
    <citation type="journal article" date="2013" name="BMC Genomics">
        <title>Unscrambling butterfly oogenesis.</title>
        <authorList>
            <person name="Carter J.M."/>
            <person name="Baker S.C."/>
            <person name="Pink R."/>
            <person name="Carter D.R."/>
            <person name="Collins A."/>
            <person name="Tomlin J."/>
            <person name="Gibbs M."/>
            <person name="Breuker C.J."/>
        </authorList>
    </citation>
    <scope>NUCLEOTIDE SEQUENCE</scope>
    <source>
        <tissue evidence="1">Ovary</tissue>
    </source>
</reference>
<dbReference type="EMBL" id="GAIX01012512">
    <property type="protein sequence ID" value="JAA80048.1"/>
    <property type="molecule type" value="Transcribed_RNA"/>
</dbReference>
<proteinExistence type="predicted"/>
<organism evidence="1">
    <name type="scientific">Pararge aegeria</name>
    <name type="common">speckled wood butterfly</name>
    <dbReference type="NCBI Taxonomy" id="116150"/>
    <lineage>
        <taxon>Eukaryota</taxon>
        <taxon>Metazoa</taxon>
        <taxon>Ecdysozoa</taxon>
        <taxon>Arthropoda</taxon>
        <taxon>Hexapoda</taxon>
        <taxon>Insecta</taxon>
        <taxon>Pterygota</taxon>
        <taxon>Neoptera</taxon>
        <taxon>Endopterygota</taxon>
        <taxon>Lepidoptera</taxon>
        <taxon>Glossata</taxon>
        <taxon>Ditrysia</taxon>
        <taxon>Papilionoidea</taxon>
        <taxon>Nymphalidae</taxon>
        <taxon>Satyrinae</taxon>
        <taxon>Satyrini</taxon>
        <taxon>Parargina</taxon>
        <taxon>Pararge</taxon>
    </lineage>
</organism>
<name>S4NWJ8_9NEOP</name>
<protein>
    <submittedName>
        <fullName evidence="1">Uncharacterized protein</fullName>
    </submittedName>
</protein>
<reference evidence="1" key="2">
    <citation type="submission" date="2013-05" db="EMBL/GenBank/DDBJ databases">
        <authorList>
            <person name="Carter J.-M."/>
            <person name="Baker S.C."/>
            <person name="Pink R."/>
            <person name="Carter D.R.F."/>
            <person name="Collins A."/>
            <person name="Tomlin J."/>
            <person name="Gibbs M."/>
            <person name="Breuker C.J."/>
        </authorList>
    </citation>
    <scope>NUCLEOTIDE SEQUENCE</scope>
    <source>
        <tissue evidence="1">Ovary</tissue>
    </source>
</reference>
<evidence type="ECO:0000313" key="1">
    <source>
        <dbReference type="EMBL" id="JAA80048.1"/>
    </source>
</evidence>
<sequence length="69" mass="8241">MFVNWGVNHLSNTKQHFFVLKIHAIKNNSKSKVTIYKNFGTCYLYFLFLRNVLSKVTHKRAITIKDFIY</sequence>
<accession>S4NWJ8</accession>
<dbReference type="AlphaFoldDB" id="S4NWJ8"/>